<accession>A0A8J5K6B7</accession>
<keyword evidence="2" id="KW-1185">Reference proteome</keyword>
<sequence>MVDGWLVMSQCPMSPGEPNVNSRIGCWCHPPHQCPPGGHSITVVETGEEAFSCVLGEVLHQVELVAG</sequence>
<reference evidence="1" key="1">
    <citation type="journal article" date="2021" name="Sci. Adv.">
        <title>The American lobster genome reveals insights on longevity, neural, and immune adaptations.</title>
        <authorList>
            <person name="Polinski J.M."/>
            <person name="Zimin A.V."/>
            <person name="Clark K.F."/>
            <person name="Kohn A.B."/>
            <person name="Sadowski N."/>
            <person name="Timp W."/>
            <person name="Ptitsyn A."/>
            <person name="Khanna P."/>
            <person name="Romanova D.Y."/>
            <person name="Williams P."/>
            <person name="Greenwood S.J."/>
            <person name="Moroz L.L."/>
            <person name="Walt D.R."/>
            <person name="Bodnar A.G."/>
        </authorList>
    </citation>
    <scope>NUCLEOTIDE SEQUENCE</scope>
    <source>
        <strain evidence="1">GMGI-L3</strain>
    </source>
</reference>
<protein>
    <submittedName>
        <fullName evidence="1">Uncharacterized protein</fullName>
    </submittedName>
</protein>
<evidence type="ECO:0000313" key="1">
    <source>
        <dbReference type="EMBL" id="KAG7170775.1"/>
    </source>
</evidence>
<comment type="caution">
    <text evidence="1">The sequence shown here is derived from an EMBL/GenBank/DDBJ whole genome shotgun (WGS) entry which is preliminary data.</text>
</comment>
<organism evidence="1 2">
    <name type="scientific">Homarus americanus</name>
    <name type="common">American lobster</name>
    <dbReference type="NCBI Taxonomy" id="6706"/>
    <lineage>
        <taxon>Eukaryota</taxon>
        <taxon>Metazoa</taxon>
        <taxon>Ecdysozoa</taxon>
        <taxon>Arthropoda</taxon>
        <taxon>Crustacea</taxon>
        <taxon>Multicrustacea</taxon>
        <taxon>Malacostraca</taxon>
        <taxon>Eumalacostraca</taxon>
        <taxon>Eucarida</taxon>
        <taxon>Decapoda</taxon>
        <taxon>Pleocyemata</taxon>
        <taxon>Astacidea</taxon>
        <taxon>Nephropoidea</taxon>
        <taxon>Nephropidae</taxon>
        <taxon>Homarus</taxon>
    </lineage>
</organism>
<gene>
    <name evidence="1" type="ORF">Hamer_G024682</name>
</gene>
<dbReference type="EMBL" id="JAHLQT010013550">
    <property type="protein sequence ID" value="KAG7170775.1"/>
    <property type="molecule type" value="Genomic_DNA"/>
</dbReference>
<evidence type="ECO:0000313" key="2">
    <source>
        <dbReference type="Proteomes" id="UP000747542"/>
    </source>
</evidence>
<name>A0A8J5K6B7_HOMAM</name>
<dbReference type="Proteomes" id="UP000747542">
    <property type="component" value="Unassembled WGS sequence"/>
</dbReference>
<dbReference type="AlphaFoldDB" id="A0A8J5K6B7"/>
<proteinExistence type="predicted"/>